<evidence type="ECO:0000256" key="7">
    <source>
        <dbReference type="SAM" id="Phobius"/>
    </source>
</evidence>
<accession>A0ABY8PP26</accession>
<evidence type="ECO:0000256" key="2">
    <source>
        <dbReference type="ARBA" id="ARBA00008335"/>
    </source>
</evidence>
<feature type="transmembrane region" description="Helical" evidence="7">
    <location>
        <begin position="267"/>
        <end position="285"/>
    </location>
</feature>
<feature type="transmembrane region" description="Helical" evidence="7">
    <location>
        <begin position="9"/>
        <end position="27"/>
    </location>
</feature>
<reference evidence="9 10" key="1">
    <citation type="submission" date="2021-02" db="EMBL/GenBank/DDBJ databases">
        <title>Characterization of Marinitoga sp. nov. str. BP5-C20A.</title>
        <authorList>
            <person name="Erauso G."/>
            <person name="Postec A."/>
        </authorList>
    </citation>
    <scope>NUCLEOTIDE SEQUENCE [LARGE SCALE GENOMIC DNA]</scope>
    <source>
        <strain evidence="9 10">BP5-C20A</strain>
    </source>
</reference>
<sequence length="376" mass="42445">MTHKNEQRLIFITIFFLAIIVNSIPPLMTTLQSNYSISIGISSFIPLSRTVGNIIVSIIGAFIIAILGLRNSILIGLGFEIIGIILFIFSYNVYILIISMFFIGASMGQTILSLISMFDHLPEKYQKYGLLHAFFGFGGIVGPLVISYILKNKLNYKLPFYFYLVTFLFIFLFMVIKKSPENVKYRAFNFLEAFGVLRKKFVLYMITIFILYSGSEIGIVTWSSNLFYNHFHYSKEYASIFISMFWVFFTIGRVLTDFLYNKLKVKITLISALFSAGALSSIFFLGNYSPYIFSFLGILLGPIFPATQKYLNSNLSHREVGLVSGMVSVGIGFGAASITTTMGFIGDYSIIYSYLIPIISFVLVSIISIKVIKLKK</sequence>
<feature type="transmembrane region" description="Helical" evidence="7">
    <location>
        <begin position="130"/>
        <end position="150"/>
    </location>
</feature>
<feature type="transmembrane region" description="Helical" evidence="7">
    <location>
        <begin position="47"/>
        <end position="67"/>
    </location>
</feature>
<evidence type="ECO:0000256" key="3">
    <source>
        <dbReference type="ARBA" id="ARBA00022448"/>
    </source>
</evidence>
<evidence type="ECO:0000259" key="8">
    <source>
        <dbReference type="PROSITE" id="PS50850"/>
    </source>
</evidence>
<dbReference type="Gene3D" id="1.20.1250.20">
    <property type="entry name" value="MFS general substrate transporter like domains"/>
    <property type="match status" value="2"/>
</dbReference>
<dbReference type="Pfam" id="PF07690">
    <property type="entry name" value="MFS_1"/>
    <property type="match status" value="1"/>
</dbReference>
<feature type="transmembrane region" description="Helical" evidence="7">
    <location>
        <begin position="97"/>
        <end position="118"/>
    </location>
</feature>
<comment type="similarity">
    <text evidence="2">Belongs to the major facilitator superfamily.</text>
</comment>
<keyword evidence="4 7" id="KW-0812">Transmembrane</keyword>
<evidence type="ECO:0000256" key="5">
    <source>
        <dbReference type="ARBA" id="ARBA00022989"/>
    </source>
</evidence>
<evidence type="ECO:0000256" key="6">
    <source>
        <dbReference type="ARBA" id="ARBA00023136"/>
    </source>
</evidence>
<evidence type="ECO:0000256" key="4">
    <source>
        <dbReference type="ARBA" id="ARBA00022692"/>
    </source>
</evidence>
<protein>
    <submittedName>
        <fullName evidence="9">MFS transporter</fullName>
    </submittedName>
</protein>
<organism evidence="9 10">
    <name type="scientific">Marinitoga aeolica</name>
    <dbReference type="NCBI Taxonomy" id="2809031"/>
    <lineage>
        <taxon>Bacteria</taxon>
        <taxon>Thermotogati</taxon>
        <taxon>Thermotogota</taxon>
        <taxon>Thermotogae</taxon>
        <taxon>Petrotogales</taxon>
        <taxon>Petrotogaceae</taxon>
        <taxon>Marinitoga</taxon>
    </lineage>
</organism>
<dbReference type="InterPro" id="IPR036259">
    <property type="entry name" value="MFS_trans_sf"/>
</dbReference>
<feature type="transmembrane region" description="Helical" evidence="7">
    <location>
        <begin position="156"/>
        <end position="176"/>
    </location>
</feature>
<keyword evidence="5 7" id="KW-1133">Transmembrane helix</keyword>
<dbReference type="SUPFAM" id="SSF103473">
    <property type="entry name" value="MFS general substrate transporter"/>
    <property type="match status" value="1"/>
</dbReference>
<dbReference type="InterPro" id="IPR020846">
    <property type="entry name" value="MFS_dom"/>
</dbReference>
<feature type="transmembrane region" description="Helical" evidence="7">
    <location>
        <begin position="291"/>
        <end position="308"/>
    </location>
</feature>
<keyword evidence="3" id="KW-0813">Transport</keyword>
<dbReference type="PROSITE" id="PS50850">
    <property type="entry name" value="MFS"/>
    <property type="match status" value="1"/>
</dbReference>
<dbReference type="Proteomes" id="UP001232493">
    <property type="component" value="Chromosome"/>
</dbReference>
<evidence type="ECO:0000313" key="9">
    <source>
        <dbReference type="EMBL" id="WGS64378.1"/>
    </source>
</evidence>
<feature type="transmembrane region" description="Helical" evidence="7">
    <location>
        <begin position="237"/>
        <end position="255"/>
    </location>
</feature>
<dbReference type="PANTHER" id="PTHR23514:SF3">
    <property type="entry name" value="BYPASS OF STOP CODON PROTEIN 6"/>
    <property type="match status" value="1"/>
</dbReference>
<dbReference type="RefSeq" id="WP_280997989.1">
    <property type="nucleotide sequence ID" value="NZ_CP069362.1"/>
</dbReference>
<feature type="domain" description="Major facilitator superfamily (MFS) profile" evidence="8">
    <location>
        <begin position="1"/>
        <end position="182"/>
    </location>
</feature>
<name>A0ABY8PP26_9BACT</name>
<dbReference type="InterPro" id="IPR011701">
    <property type="entry name" value="MFS"/>
</dbReference>
<feature type="transmembrane region" description="Helical" evidence="7">
    <location>
        <begin position="74"/>
        <end position="91"/>
    </location>
</feature>
<dbReference type="EMBL" id="CP069362">
    <property type="protein sequence ID" value="WGS64378.1"/>
    <property type="molecule type" value="Genomic_DNA"/>
</dbReference>
<feature type="transmembrane region" description="Helical" evidence="7">
    <location>
        <begin position="320"/>
        <end position="345"/>
    </location>
</feature>
<comment type="subcellular location">
    <subcellularLocation>
        <location evidence="1">Endomembrane system</location>
        <topology evidence="1">Multi-pass membrane protein</topology>
    </subcellularLocation>
</comment>
<proteinExistence type="inferred from homology"/>
<gene>
    <name evidence="9" type="ORF">JRV97_08350</name>
</gene>
<dbReference type="InterPro" id="IPR051788">
    <property type="entry name" value="MFS_Transporter"/>
</dbReference>
<dbReference type="PANTHER" id="PTHR23514">
    <property type="entry name" value="BYPASS OF STOP CODON PROTEIN 6"/>
    <property type="match status" value="1"/>
</dbReference>
<keyword evidence="6 7" id="KW-0472">Membrane</keyword>
<evidence type="ECO:0000313" key="10">
    <source>
        <dbReference type="Proteomes" id="UP001232493"/>
    </source>
</evidence>
<feature type="transmembrane region" description="Helical" evidence="7">
    <location>
        <begin position="351"/>
        <end position="372"/>
    </location>
</feature>
<keyword evidence="10" id="KW-1185">Reference proteome</keyword>
<evidence type="ECO:0000256" key="1">
    <source>
        <dbReference type="ARBA" id="ARBA00004127"/>
    </source>
</evidence>
<feature type="transmembrane region" description="Helical" evidence="7">
    <location>
        <begin position="201"/>
        <end position="222"/>
    </location>
</feature>